<protein>
    <submittedName>
        <fullName evidence="1">DUF4465 domain-containing protein</fullName>
    </submittedName>
</protein>
<reference evidence="1" key="1">
    <citation type="submission" date="2021-08" db="EMBL/GenBank/DDBJ databases">
        <title>Novel anaerobic bacterium isolated from sea squirt in East Sea, Republic of Korea.</title>
        <authorList>
            <person name="Nguyen T.H."/>
            <person name="Li Z."/>
            <person name="Lee Y.-J."/>
            <person name="Ko J."/>
            <person name="Kim S.-G."/>
        </authorList>
    </citation>
    <scope>NUCLEOTIDE SEQUENCE</scope>
    <source>
        <strain evidence="1">KCTC 25031</strain>
    </source>
</reference>
<dbReference type="Proteomes" id="UP000826212">
    <property type="component" value="Chromosome"/>
</dbReference>
<name>A0AC61NQ69_9BACT</name>
<dbReference type="EMBL" id="CP081303">
    <property type="protein sequence ID" value="QZE15282.1"/>
    <property type="molecule type" value="Genomic_DNA"/>
</dbReference>
<organism evidence="1 2">
    <name type="scientific">Halosquirtibacter laminarini</name>
    <dbReference type="NCBI Taxonomy" id="3374600"/>
    <lineage>
        <taxon>Bacteria</taxon>
        <taxon>Pseudomonadati</taxon>
        <taxon>Bacteroidota</taxon>
        <taxon>Bacteroidia</taxon>
        <taxon>Marinilabiliales</taxon>
        <taxon>Prolixibacteraceae</taxon>
        <taxon>Halosquirtibacter</taxon>
    </lineage>
</organism>
<accession>A0AC61NQ69</accession>
<gene>
    <name evidence="1" type="ORF">K4L44_05465</name>
</gene>
<proteinExistence type="predicted"/>
<keyword evidence="2" id="KW-1185">Reference proteome</keyword>
<sequence length="78" mass="8687">MDLSVLGKVTKIDFEMVSTDNNDLGMINTPVYFCMDNVNGVDPKDQAPTLKQSIPSIQTENISFSEISHGKIINIHYI</sequence>
<evidence type="ECO:0000313" key="1">
    <source>
        <dbReference type="EMBL" id="QZE15282.1"/>
    </source>
</evidence>
<evidence type="ECO:0000313" key="2">
    <source>
        <dbReference type="Proteomes" id="UP000826212"/>
    </source>
</evidence>